<dbReference type="OrthoDB" id="5637at2"/>
<dbReference type="Gene3D" id="3.10.450.420">
    <property type="match status" value="1"/>
</dbReference>
<dbReference type="AlphaFoldDB" id="A0A6L3V6K0"/>
<accession>A0A6L3V6K0</accession>
<dbReference type="InterPro" id="IPR053749">
    <property type="entry name" value="TA_system-associated_sf"/>
</dbReference>
<sequence>MLRLVLFILCSAVLLGGCNFVPEPATLIKAPQYAEASDDLLIKTKELLPAGTIYAAASQPVGGDPFFQVDLDGDGNNEMVILYQSIGKQEQPGALILKKVKDEWEEVTEIKGTGYEISWASSADITGDGKQELLLGWKIGASAGNVLDIFTWDSQKGGLEKLTQLNYHEMEILYPENKKDSQARIAIWQREMADVYSTELVRWDPGTGFQQDYSFYPAYFSKVAEYYEARAQAVPNASYYWYYLAEARLKEGHPEQALQAIQRGMNLKATIPSSAEFEKLKREIEERLHQEGETVNYYVKEADFTLAVPKSLAANLILKSEAGSNNQFIVNVYSALENENLSFLFTVEVYQKDWIETIEDYGLSRLFETDTLIYGIRKHENDHSQTAKDMTNKIISSIRPGAYFEKLKSLEEQNLLKMVQTAEKNYWYITSGGKMEDGLIESFTFNDMDYRYMGSDLDTKEKVVDLLSSTFTSKAIHQYMEMAGIVEHNGKLAQPNADGGSIADFKRASVFLTKDLGPEKEFDLKVPLGDGLVTETVHIVFRNTDKGWRIDSLPGSF</sequence>
<reference evidence="2 3" key="1">
    <citation type="journal article" date="2016" name="Antonie Van Leeuwenhoek">
        <title>Bacillus depressus sp. nov., isolated from soil of a sunflower field.</title>
        <authorList>
            <person name="Wei X."/>
            <person name="Xin D."/>
            <person name="Xin Y."/>
            <person name="Zhang H."/>
            <person name="Wang T."/>
            <person name="Zhang J."/>
        </authorList>
    </citation>
    <scope>NUCLEOTIDE SEQUENCE [LARGE SCALE GENOMIC DNA]</scope>
    <source>
        <strain evidence="2 3">BZ1</strain>
    </source>
</reference>
<dbReference type="Proteomes" id="UP000481030">
    <property type="component" value="Unassembled WGS sequence"/>
</dbReference>
<feature type="signal peptide" evidence="1">
    <location>
        <begin position="1"/>
        <end position="16"/>
    </location>
</feature>
<name>A0A6L3V6K0_9BACI</name>
<protein>
    <submittedName>
        <fullName evidence="2">Uncharacterized protein</fullName>
    </submittedName>
</protein>
<dbReference type="InterPro" id="IPR031841">
    <property type="entry name" value="Endopep_inhib"/>
</dbReference>
<proteinExistence type="predicted"/>
<comment type="caution">
    <text evidence="2">The sequence shown here is derived from an EMBL/GenBank/DDBJ whole genome shotgun (WGS) entry which is preliminary data.</text>
</comment>
<keyword evidence="1" id="KW-0732">Signal</keyword>
<dbReference type="RefSeq" id="WP_151533761.1">
    <property type="nucleotide sequence ID" value="NZ_WBOS01000002.1"/>
</dbReference>
<dbReference type="InterPro" id="IPR028994">
    <property type="entry name" value="Integrin_alpha_N"/>
</dbReference>
<dbReference type="Pfam" id="PF16800">
    <property type="entry name" value="Endopep_inhib"/>
    <property type="match status" value="1"/>
</dbReference>
<feature type="chain" id="PRO_5039016088" evidence="1">
    <location>
        <begin position="17"/>
        <end position="557"/>
    </location>
</feature>
<dbReference type="SUPFAM" id="SSF69318">
    <property type="entry name" value="Integrin alpha N-terminal domain"/>
    <property type="match status" value="1"/>
</dbReference>
<organism evidence="2 3">
    <name type="scientific">Cytobacillus depressus</name>
    <dbReference type="NCBI Taxonomy" id="1602942"/>
    <lineage>
        <taxon>Bacteria</taxon>
        <taxon>Bacillati</taxon>
        <taxon>Bacillota</taxon>
        <taxon>Bacilli</taxon>
        <taxon>Bacillales</taxon>
        <taxon>Bacillaceae</taxon>
        <taxon>Cytobacillus</taxon>
    </lineage>
</organism>
<evidence type="ECO:0000256" key="1">
    <source>
        <dbReference type="SAM" id="SignalP"/>
    </source>
</evidence>
<evidence type="ECO:0000313" key="3">
    <source>
        <dbReference type="Proteomes" id="UP000481030"/>
    </source>
</evidence>
<dbReference type="EMBL" id="WBOS01000002">
    <property type="protein sequence ID" value="KAB2337077.1"/>
    <property type="molecule type" value="Genomic_DNA"/>
</dbReference>
<keyword evidence="3" id="KW-1185">Reference proteome</keyword>
<gene>
    <name evidence="2" type="ORF">F7731_05475</name>
</gene>
<dbReference type="PROSITE" id="PS51257">
    <property type="entry name" value="PROKAR_LIPOPROTEIN"/>
    <property type="match status" value="1"/>
</dbReference>
<evidence type="ECO:0000313" key="2">
    <source>
        <dbReference type="EMBL" id="KAB2337077.1"/>
    </source>
</evidence>